<name>A0A6J6E1D0_9ZZZZ</name>
<protein>
    <submittedName>
        <fullName evidence="4">Unannotated protein</fullName>
    </submittedName>
</protein>
<organism evidence="4">
    <name type="scientific">freshwater metagenome</name>
    <dbReference type="NCBI Taxonomy" id="449393"/>
    <lineage>
        <taxon>unclassified sequences</taxon>
        <taxon>metagenomes</taxon>
        <taxon>ecological metagenomes</taxon>
    </lineage>
</organism>
<dbReference type="GO" id="GO:0016020">
    <property type="term" value="C:membrane"/>
    <property type="evidence" value="ECO:0007669"/>
    <property type="project" value="UniProtKB-SubCell"/>
</dbReference>
<evidence type="ECO:0000256" key="1">
    <source>
        <dbReference type="ARBA" id="ARBA00004370"/>
    </source>
</evidence>
<dbReference type="AlphaFoldDB" id="A0A6J6E1D0"/>
<comment type="subcellular location">
    <subcellularLocation>
        <location evidence="1">Membrane</location>
    </subcellularLocation>
</comment>
<feature type="domain" description="POTRA" evidence="3">
    <location>
        <begin position="26"/>
        <end position="100"/>
    </location>
</feature>
<proteinExistence type="predicted"/>
<evidence type="ECO:0000259" key="3">
    <source>
        <dbReference type="PROSITE" id="PS51779"/>
    </source>
</evidence>
<keyword evidence="2" id="KW-0472">Membrane</keyword>
<dbReference type="InterPro" id="IPR034746">
    <property type="entry name" value="POTRA"/>
</dbReference>
<reference evidence="4" key="1">
    <citation type="submission" date="2020-05" db="EMBL/GenBank/DDBJ databases">
        <authorList>
            <person name="Chiriac C."/>
            <person name="Salcher M."/>
            <person name="Ghai R."/>
            <person name="Kavagutti S V."/>
        </authorList>
    </citation>
    <scope>NUCLEOTIDE SEQUENCE</scope>
</reference>
<accession>A0A6J6E1D0</accession>
<evidence type="ECO:0000256" key="2">
    <source>
        <dbReference type="ARBA" id="ARBA00023136"/>
    </source>
</evidence>
<dbReference type="EMBL" id="CAEZTJ010000089">
    <property type="protein sequence ID" value="CAB4570300.1"/>
    <property type="molecule type" value="Genomic_DNA"/>
</dbReference>
<gene>
    <name evidence="4" type="ORF">UFOPK1650_00666</name>
</gene>
<dbReference type="PROSITE" id="PS51779">
    <property type="entry name" value="POTRA"/>
    <property type="match status" value="1"/>
</dbReference>
<sequence>MKRLLIPLSATLILGLIYLIGWSSLLTISSVTVETTDPKNVVLIESELASSGLTLEVGEPLARINTRAIERSLKDQPWIGEVNLERDWIGGAVRLFVRERIPRFLVEETLPVSGGSMGSIESGERFMTDDGTLFELPGDLAAEYQELPRVEIRSERSRDRGSAAELFAAINEKFPTQRVIVTSISTFITESRVPLATNRNLEGSSDSERLVRVSWGGFEEIPAKVLVVEELMKLKANREVSTIDVSNPRLPIVSR</sequence>
<evidence type="ECO:0000313" key="4">
    <source>
        <dbReference type="EMBL" id="CAB4570300.1"/>
    </source>
</evidence>